<dbReference type="GO" id="GO:0016787">
    <property type="term" value="F:hydrolase activity"/>
    <property type="evidence" value="ECO:0007669"/>
    <property type="project" value="UniProtKB-KW"/>
</dbReference>
<dbReference type="AlphaFoldDB" id="A0A4Q7EMN8"/>
<gene>
    <name evidence="2" type="ORF">DYY88_06205</name>
</gene>
<dbReference type="OrthoDB" id="9800940at2"/>
<dbReference type="InterPro" id="IPR036866">
    <property type="entry name" value="RibonucZ/Hydroxyglut_hydro"/>
</dbReference>
<keyword evidence="3" id="KW-1185">Reference proteome</keyword>
<evidence type="ECO:0000259" key="1">
    <source>
        <dbReference type="Pfam" id="PF12706"/>
    </source>
</evidence>
<dbReference type="CDD" id="cd07715">
    <property type="entry name" value="TaR3-like_MBL-fold"/>
    <property type="match status" value="1"/>
</dbReference>
<dbReference type="SUPFAM" id="SSF56281">
    <property type="entry name" value="Metallo-hydrolase/oxidoreductase"/>
    <property type="match status" value="1"/>
</dbReference>
<dbReference type="EMBL" id="QVFV01000001">
    <property type="protein sequence ID" value="RZM83089.1"/>
    <property type="molecule type" value="Genomic_DNA"/>
</dbReference>
<feature type="domain" description="Metallo-beta-lactamase" evidence="1">
    <location>
        <begin position="59"/>
        <end position="262"/>
    </location>
</feature>
<dbReference type="Pfam" id="PF12706">
    <property type="entry name" value="Lactamase_B_2"/>
    <property type="match status" value="1"/>
</dbReference>
<organism evidence="2 3">
    <name type="scientific">Leptolyngbya iicbica LK</name>
    <dbReference type="NCBI Taxonomy" id="2294035"/>
    <lineage>
        <taxon>Bacteria</taxon>
        <taxon>Bacillati</taxon>
        <taxon>Cyanobacteriota</taxon>
        <taxon>Cyanophyceae</taxon>
        <taxon>Leptolyngbyales</taxon>
        <taxon>Leptolyngbyaceae</taxon>
        <taxon>Leptolyngbya group</taxon>
        <taxon>Leptolyngbya</taxon>
        <taxon>Leptolyngbya iicbica</taxon>
    </lineage>
</organism>
<name>A0A4Q7EMN8_9CYAN</name>
<accession>A0A4Q7EMN8</accession>
<proteinExistence type="predicted"/>
<evidence type="ECO:0000313" key="3">
    <source>
        <dbReference type="Proteomes" id="UP000292459"/>
    </source>
</evidence>
<reference evidence="2 3" key="1">
    <citation type="submission" date="2018-11" db="EMBL/GenBank/DDBJ databases">
        <title>Whole genome sequencing of an environmental sample.</title>
        <authorList>
            <person name="Sarangi A.N."/>
            <person name="Singh D."/>
            <person name="Tripathy S."/>
        </authorList>
    </citation>
    <scope>NUCLEOTIDE SEQUENCE [LARGE SCALE GENOMIC DNA]</scope>
    <source>
        <strain evidence="2 3">Lakshadweep</strain>
    </source>
</reference>
<dbReference type="Gene3D" id="3.60.15.10">
    <property type="entry name" value="Ribonuclease Z/Hydroxyacylglutathione hydrolase-like"/>
    <property type="match status" value="1"/>
</dbReference>
<dbReference type="Proteomes" id="UP000292459">
    <property type="component" value="Unassembled WGS sequence"/>
</dbReference>
<sequence>MLTESNSTPAEGVQATVMSATECLTVKFWGVRGSVPTPGADTVRYGGNTACVEIQLPGHRLVFDGGTGLRVLGKHLLEAGHPVSAHIFFTHTHWDRIQGFPFFGPAFIAGNHFDVYGATAANGASIKQRLTDQMLRPNFFTPLQNMSSTMEFHNIAAGNVIHLDDDVTVETIALNSATSALGFRVNYAGKSVVYATDSYSTEAGPDPSLLYLAQGAELLVYGGTYSEPVYASMGDDPQAMSCDQSIAIAEKTQVKEMILFHHNPRHDDDYLDHLEMEIHNRCPQLRLAREGMTLQP</sequence>
<comment type="caution">
    <text evidence="2">The sequence shown here is derived from an EMBL/GenBank/DDBJ whole genome shotgun (WGS) entry which is preliminary data.</text>
</comment>
<keyword evidence="2" id="KW-0378">Hydrolase</keyword>
<protein>
    <submittedName>
        <fullName evidence="2">MBL fold metallo-hydrolase</fullName>
    </submittedName>
</protein>
<evidence type="ECO:0000313" key="2">
    <source>
        <dbReference type="EMBL" id="RZM83089.1"/>
    </source>
</evidence>
<dbReference type="InterPro" id="IPR001279">
    <property type="entry name" value="Metallo-B-lactamas"/>
</dbReference>